<reference evidence="2" key="1">
    <citation type="submission" date="2016-11" db="EMBL/GenBank/DDBJ databases">
        <authorList>
            <person name="Varghese N."/>
            <person name="Submissions S."/>
        </authorList>
    </citation>
    <scope>NUCLEOTIDE SEQUENCE [LARGE SCALE GENOMIC DNA]</scope>
    <source>
        <strain evidence="2">DSM 8595</strain>
    </source>
</reference>
<dbReference type="AlphaFoldDB" id="A0A1N6DNS9"/>
<gene>
    <name evidence="1" type="ORF">SAMN05443544_0535</name>
</gene>
<proteinExistence type="predicted"/>
<dbReference type="EMBL" id="FSRJ01000001">
    <property type="protein sequence ID" value="SIN72452.1"/>
    <property type="molecule type" value="Genomic_DNA"/>
</dbReference>
<keyword evidence="2" id="KW-1185">Reference proteome</keyword>
<sequence>MDDKRRRAWLTQATGVHTSRAIAEKIGAVTHSTVTHTTVLRWMKTGIPPDVVFTLAIHSNMDICETIVSMGWATRDELYRANIDGLMSQLPDNRLTGELHRRAVERGDDDLGRSDTLVRRSFRLSAK</sequence>
<dbReference type="STRING" id="232089.SAMN05443544_0535"/>
<name>A0A1N6DNS9_9MICO</name>
<protein>
    <submittedName>
        <fullName evidence="1">Uncharacterized protein</fullName>
    </submittedName>
</protein>
<dbReference type="RefSeq" id="WP_074258794.1">
    <property type="nucleotide sequence ID" value="NZ_FSRJ01000001.1"/>
</dbReference>
<accession>A0A1N6DNS9</accession>
<dbReference type="Proteomes" id="UP000184699">
    <property type="component" value="Unassembled WGS sequence"/>
</dbReference>
<evidence type="ECO:0000313" key="1">
    <source>
        <dbReference type="EMBL" id="SIN72452.1"/>
    </source>
</evidence>
<evidence type="ECO:0000313" key="2">
    <source>
        <dbReference type="Proteomes" id="UP000184699"/>
    </source>
</evidence>
<organism evidence="1 2">
    <name type="scientific">Agromyces cerinus subsp. cerinus</name>
    <dbReference type="NCBI Taxonomy" id="232089"/>
    <lineage>
        <taxon>Bacteria</taxon>
        <taxon>Bacillati</taxon>
        <taxon>Actinomycetota</taxon>
        <taxon>Actinomycetes</taxon>
        <taxon>Micrococcales</taxon>
        <taxon>Microbacteriaceae</taxon>
        <taxon>Agromyces</taxon>
    </lineage>
</organism>